<evidence type="ECO:0000259" key="2">
    <source>
        <dbReference type="Pfam" id="PF00561"/>
    </source>
</evidence>
<accession>A0A8I1L976</accession>
<dbReference type="Gene3D" id="3.40.50.1820">
    <property type="entry name" value="alpha/beta hydrolase"/>
    <property type="match status" value="1"/>
</dbReference>
<evidence type="ECO:0000313" key="3">
    <source>
        <dbReference type="EMBL" id="MBK3428348.1"/>
    </source>
</evidence>
<dbReference type="PANTHER" id="PTHR43329">
    <property type="entry name" value="EPOXIDE HYDROLASE"/>
    <property type="match status" value="1"/>
</dbReference>
<dbReference type="GO" id="GO:0016787">
    <property type="term" value="F:hydrolase activity"/>
    <property type="evidence" value="ECO:0007669"/>
    <property type="project" value="UniProtKB-KW"/>
</dbReference>
<keyword evidence="1 3" id="KW-0378">Hydrolase</keyword>
<name>A0A8I1L976_9CORY</name>
<organism evidence="3 4">
    <name type="scientific">Corynebacterium tuberculostearicum</name>
    <dbReference type="NCBI Taxonomy" id="38304"/>
    <lineage>
        <taxon>Bacteria</taxon>
        <taxon>Bacillati</taxon>
        <taxon>Actinomycetota</taxon>
        <taxon>Actinomycetes</taxon>
        <taxon>Mycobacteriales</taxon>
        <taxon>Corynebacteriaceae</taxon>
        <taxon>Corynebacterium</taxon>
    </lineage>
</organism>
<sequence length="304" mass="33468">MAFAPLPPSTVELDGPYTHEFVHTRGIRLHVATAGDSTQPLVVLIHGAFGGWFDYQDVIAPLAQRGFHVAAVDMRGFGMSDKPPIDAGQDIRTLVGDISGLIQALGHDDAFVVGADTGGAVAWCLAAERPERVRGLASISAAHPVDLRRAIAARPWDFGWINLRSLLCRLPRVTRAQNLLLSPRAYRKELELDTGPSLADATLDRILDLRLRASRIGSVRRGILWNHRMRTAVVPLNWVELAVERPVLFIHAQQRLWNPVVRRAASRARRGFTATTVPGAKNLPHLEAPADFVSMLAAWLQEHN</sequence>
<dbReference type="RefSeq" id="WP_200435927.1">
    <property type="nucleotide sequence ID" value="NZ_JAEHFL010000010.1"/>
</dbReference>
<feature type="domain" description="AB hydrolase-1" evidence="2">
    <location>
        <begin position="40"/>
        <end position="158"/>
    </location>
</feature>
<evidence type="ECO:0000256" key="1">
    <source>
        <dbReference type="ARBA" id="ARBA00022801"/>
    </source>
</evidence>
<protein>
    <submittedName>
        <fullName evidence="3">Alpha/beta hydrolase</fullName>
    </submittedName>
</protein>
<dbReference type="EMBL" id="JAEHFL010000010">
    <property type="protein sequence ID" value="MBK3428348.1"/>
    <property type="molecule type" value="Genomic_DNA"/>
</dbReference>
<dbReference type="AlphaFoldDB" id="A0A8I1L976"/>
<comment type="caution">
    <text evidence="3">The sequence shown here is derived from an EMBL/GenBank/DDBJ whole genome shotgun (WGS) entry which is preliminary data.</text>
</comment>
<reference evidence="3 4" key="1">
    <citation type="submission" date="2020-12" db="EMBL/GenBank/DDBJ databases">
        <title>Draft genome sequence of the commensal strain Corynebacterium tuberculostearicum MFP09/CIP 102622 isolated from human skin.</title>
        <authorList>
            <person name="Boukerb A.M."/>
            <person name="Janvier X."/>
            <person name="Feuilloley M.G.J."/>
            <person name="Groboillot A."/>
        </authorList>
    </citation>
    <scope>NUCLEOTIDE SEQUENCE [LARGE SCALE GENOMIC DNA]</scope>
    <source>
        <strain evidence="3 4">CIP 102622</strain>
    </source>
</reference>
<keyword evidence="4" id="KW-1185">Reference proteome</keyword>
<dbReference type="Pfam" id="PF00561">
    <property type="entry name" value="Abhydrolase_1"/>
    <property type="match status" value="1"/>
</dbReference>
<gene>
    <name evidence="3" type="ORF">JDP02_07470</name>
</gene>
<dbReference type="PRINTS" id="PR00111">
    <property type="entry name" value="ABHYDROLASE"/>
</dbReference>
<dbReference type="Proteomes" id="UP000603369">
    <property type="component" value="Unassembled WGS sequence"/>
</dbReference>
<dbReference type="InterPro" id="IPR000073">
    <property type="entry name" value="AB_hydrolase_1"/>
</dbReference>
<dbReference type="SUPFAM" id="SSF53474">
    <property type="entry name" value="alpha/beta-Hydrolases"/>
    <property type="match status" value="1"/>
</dbReference>
<dbReference type="InterPro" id="IPR000639">
    <property type="entry name" value="Epox_hydrolase-like"/>
</dbReference>
<dbReference type="PRINTS" id="PR00412">
    <property type="entry name" value="EPOXHYDRLASE"/>
</dbReference>
<evidence type="ECO:0000313" key="4">
    <source>
        <dbReference type="Proteomes" id="UP000603369"/>
    </source>
</evidence>
<proteinExistence type="predicted"/>
<dbReference type="InterPro" id="IPR029058">
    <property type="entry name" value="AB_hydrolase_fold"/>
</dbReference>